<dbReference type="Proteomes" id="UP000266568">
    <property type="component" value="Unassembled WGS sequence"/>
</dbReference>
<dbReference type="RefSeq" id="WP_119034880.1">
    <property type="nucleotide sequence ID" value="NZ_QXDC01000002.1"/>
</dbReference>
<comment type="similarity">
    <text evidence="1">Belongs to the metallo-dependent hydrolases superfamily.</text>
</comment>
<dbReference type="InterPro" id="IPR052350">
    <property type="entry name" value="Metallo-dep_Lactonases"/>
</dbReference>
<evidence type="ECO:0000313" key="4">
    <source>
        <dbReference type="Proteomes" id="UP000266568"/>
    </source>
</evidence>
<sequence length="279" mass="31924">MSIVDTHAHFWDVERLDYPWIERGSPFDRSFHLEDYQRASAEVPVERMVFVECDAHPRCSIAEAEWVAGLADLDPRIHAIVARVPLLADDAAARLDAVAAMPLVRGVRDNIQGHEPGFALHESFVRGVQEVARRGLHFELCLKHHQLDETIELVRRCPEVRFVLDHCAKPDIATGLREPWRTQIDEMAALPNVVCKISGLVTEADWADWQAEDVLWYARAAAAVFGPERIMFGSDWPVNEVAGGYGRWFQLAETLASAWDRRDRDRFFRENAERVYRLV</sequence>
<dbReference type="PANTHER" id="PTHR43569:SF2">
    <property type="entry name" value="AMIDOHYDROLASE-RELATED DOMAIN-CONTAINING PROTEIN"/>
    <property type="match status" value="1"/>
</dbReference>
<organism evidence="3 4">
    <name type="scientific">Hephaestia caeni</name>
    <dbReference type="NCBI Taxonomy" id="645617"/>
    <lineage>
        <taxon>Bacteria</taxon>
        <taxon>Pseudomonadati</taxon>
        <taxon>Pseudomonadota</taxon>
        <taxon>Alphaproteobacteria</taxon>
        <taxon>Sphingomonadales</taxon>
        <taxon>Sphingomonadaceae</taxon>
        <taxon>Hephaestia</taxon>
    </lineage>
</organism>
<evidence type="ECO:0000256" key="1">
    <source>
        <dbReference type="ARBA" id="ARBA00038310"/>
    </source>
</evidence>
<dbReference type="InterPro" id="IPR006680">
    <property type="entry name" value="Amidohydro-rel"/>
</dbReference>
<dbReference type="SUPFAM" id="SSF51556">
    <property type="entry name" value="Metallo-dependent hydrolases"/>
    <property type="match status" value="1"/>
</dbReference>
<evidence type="ECO:0000313" key="3">
    <source>
        <dbReference type="EMBL" id="RIA46827.1"/>
    </source>
</evidence>
<protein>
    <submittedName>
        <fullName evidence="3">L-fuconolactonase</fullName>
    </submittedName>
</protein>
<dbReference type="GO" id="GO:0016787">
    <property type="term" value="F:hydrolase activity"/>
    <property type="evidence" value="ECO:0007669"/>
    <property type="project" value="InterPro"/>
</dbReference>
<dbReference type="InterPro" id="IPR032466">
    <property type="entry name" value="Metal_Hydrolase"/>
</dbReference>
<feature type="domain" description="Amidohydrolase-related" evidence="2">
    <location>
        <begin position="4"/>
        <end position="278"/>
    </location>
</feature>
<dbReference type="OrthoDB" id="9787654at2"/>
<dbReference type="Pfam" id="PF04909">
    <property type="entry name" value="Amidohydro_2"/>
    <property type="match status" value="1"/>
</dbReference>
<proteinExistence type="inferred from homology"/>
<reference evidence="3 4" key="1">
    <citation type="submission" date="2018-08" db="EMBL/GenBank/DDBJ databases">
        <title>Genomic Encyclopedia of Type Strains, Phase IV (KMG-IV): sequencing the most valuable type-strain genomes for metagenomic binning, comparative biology and taxonomic classification.</title>
        <authorList>
            <person name="Goeker M."/>
        </authorList>
    </citation>
    <scope>NUCLEOTIDE SEQUENCE [LARGE SCALE GENOMIC DNA]</scope>
    <source>
        <strain evidence="3 4">DSM 25527</strain>
    </source>
</reference>
<comment type="caution">
    <text evidence="3">The sequence shown here is derived from an EMBL/GenBank/DDBJ whole genome shotgun (WGS) entry which is preliminary data.</text>
</comment>
<keyword evidence="4" id="KW-1185">Reference proteome</keyword>
<accession>A0A397PI55</accession>
<name>A0A397PI55_9SPHN</name>
<dbReference type="PANTHER" id="PTHR43569">
    <property type="entry name" value="AMIDOHYDROLASE"/>
    <property type="match status" value="1"/>
</dbReference>
<dbReference type="AlphaFoldDB" id="A0A397PI55"/>
<dbReference type="EMBL" id="QXDC01000002">
    <property type="protein sequence ID" value="RIA46827.1"/>
    <property type="molecule type" value="Genomic_DNA"/>
</dbReference>
<dbReference type="Gene3D" id="3.20.20.140">
    <property type="entry name" value="Metal-dependent hydrolases"/>
    <property type="match status" value="1"/>
</dbReference>
<evidence type="ECO:0000259" key="2">
    <source>
        <dbReference type="Pfam" id="PF04909"/>
    </source>
</evidence>
<gene>
    <name evidence="3" type="ORF">DFR49_1387</name>
</gene>